<dbReference type="PANTHER" id="PTHR48090">
    <property type="entry name" value="UNDECAPRENYL-PHOSPHATE 4-DEOXY-4-FORMAMIDO-L-ARABINOSE TRANSFERASE-RELATED"/>
    <property type="match status" value="1"/>
</dbReference>
<evidence type="ECO:0000313" key="3">
    <source>
        <dbReference type="Proteomes" id="UP000094764"/>
    </source>
</evidence>
<keyword evidence="2" id="KW-0808">Transferase</keyword>
<dbReference type="PATRIC" id="fig|903983.4.peg.2269"/>
<dbReference type="InterPro" id="IPR050256">
    <property type="entry name" value="Glycosyltransferase_2"/>
</dbReference>
<reference evidence="3" key="1">
    <citation type="submission" date="2016-09" db="EMBL/GenBank/DDBJ databases">
        <authorList>
            <person name="Gulvik C.A."/>
        </authorList>
    </citation>
    <scope>NUCLEOTIDE SEQUENCE [LARGE SCALE GENOMIC DNA]</scope>
    <source>
        <strain evidence="3">LMG 26306</strain>
    </source>
</reference>
<evidence type="ECO:0000313" key="2">
    <source>
        <dbReference type="EMBL" id="OEG15206.1"/>
    </source>
</evidence>
<dbReference type="GO" id="GO:0016740">
    <property type="term" value="F:transferase activity"/>
    <property type="evidence" value="ECO:0007669"/>
    <property type="project" value="UniProtKB-KW"/>
</dbReference>
<dbReference type="CDD" id="cd04179">
    <property type="entry name" value="DPM_DPG-synthase_like"/>
    <property type="match status" value="1"/>
</dbReference>
<sequence length="242" mass="28030">MKQDKLFIVVPAYNEEENIETVVKDWYPITEKVQGGSELLVISDGSKDQTFAILKKLELKYPNLTAVEKKNSGHGGTVLYGYQYAIDHGADFIFQTDSDGQTLPEEFWSMWEKRNEFDIQIGKRSGRQDGFSRVLVTKVLKLVLFLFFGKWVEDANTPFRLMKRETLIPLLDNVPTDYNLSNVLLTVLYEKNNKKIRYQKITFKPRQGGVNSINLRNITKIGWQAIKDFSMLRKNVIRHSEV</sequence>
<dbReference type="OrthoDB" id="9807778at2"/>
<comment type="caution">
    <text evidence="2">The sequence shown here is derived from an EMBL/GenBank/DDBJ whole genome shotgun (WGS) entry which is preliminary data.</text>
</comment>
<dbReference type="InterPro" id="IPR029044">
    <property type="entry name" value="Nucleotide-diphossugar_trans"/>
</dbReference>
<feature type="domain" description="Glycosyltransferase 2-like" evidence="1">
    <location>
        <begin position="8"/>
        <end position="132"/>
    </location>
</feature>
<proteinExistence type="predicted"/>
<protein>
    <submittedName>
        <fullName evidence="2">Glycosyltransferase</fullName>
    </submittedName>
</protein>
<dbReference type="Proteomes" id="UP000094764">
    <property type="component" value="Unassembled WGS sequence"/>
</dbReference>
<keyword evidence="3" id="KW-1185">Reference proteome</keyword>
<dbReference type="InterPro" id="IPR001173">
    <property type="entry name" value="Glyco_trans_2-like"/>
</dbReference>
<dbReference type="Pfam" id="PF00535">
    <property type="entry name" value="Glycos_transf_2"/>
    <property type="match status" value="1"/>
</dbReference>
<gene>
    <name evidence="2" type="ORF">BCR23_10240</name>
</gene>
<dbReference type="EMBL" id="MIKB01000016">
    <property type="protein sequence ID" value="OEG15206.1"/>
    <property type="molecule type" value="Genomic_DNA"/>
</dbReference>
<accession>A0A1E5GR97</accession>
<dbReference type="AlphaFoldDB" id="A0A1E5GR97"/>
<dbReference type="STRING" id="903983.BCR23_10240"/>
<dbReference type="SUPFAM" id="SSF53448">
    <property type="entry name" value="Nucleotide-diphospho-sugar transferases"/>
    <property type="match status" value="1"/>
</dbReference>
<dbReference type="Gene3D" id="3.90.550.10">
    <property type="entry name" value="Spore Coat Polysaccharide Biosynthesis Protein SpsA, Chain A"/>
    <property type="match status" value="1"/>
</dbReference>
<organism evidence="2 3">
    <name type="scientific">Enterococcus quebecensis</name>
    <dbReference type="NCBI Taxonomy" id="903983"/>
    <lineage>
        <taxon>Bacteria</taxon>
        <taxon>Bacillati</taxon>
        <taxon>Bacillota</taxon>
        <taxon>Bacilli</taxon>
        <taxon>Lactobacillales</taxon>
        <taxon>Enterococcaceae</taxon>
        <taxon>Enterococcus</taxon>
    </lineage>
</organism>
<evidence type="ECO:0000259" key="1">
    <source>
        <dbReference type="Pfam" id="PF00535"/>
    </source>
</evidence>
<dbReference type="RefSeq" id="WP_069635695.1">
    <property type="nucleotide sequence ID" value="NZ_JXKZ01000005.1"/>
</dbReference>
<name>A0A1E5GR97_9ENTE</name>